<evidence type="ECO:0000313" key="3">
    <source>
        <dbReference type="Proteomes" id="UP000287033"/>
    </source>
</evidence>
<protein>
    <submittedName>
        <fullName evidence="2">Uncharacterized protein</fullName>
    </submittedName>
</protein>
<feature type="region of interest" description="Disordered" evidence="1">
    <location>
        <begin position="1"/>
        <end position="22"/>
    </location>
</feature>
<reference evidence="2 3" key="1">
    <citation type="journal article" date="2018" name="Nat. Ecol. Evol.">
        <title>Shark genomes provide insights into elasmobranch evolution and the origin of vertebrates.</title>
        <authorList>
            <person name="Hara Y"/>
            <person name="Yamaguchi K"/>
            <person name="Onimaru K"/>
            <person name="Kadota M"/>
            <person name="Koyanagi M"/>
            <person name="Keeley SD"/>
            <person name="Tatsumi K"/>
            <person name="Tanaka K"/>
            <person name="Motone F"/>
            <person name="Kageyama Y"/>
            <person name="Nozu R"/>
            <person name="Adachi N"/>
            <person name="Nishimura O"/>
            <person name="Nakagawa R"/>
            <person name="Tanegashima C"/>
            <person name="Kiyatake I"/>
            <person name="Matsumoto R"/>
            <person name="Murakumo K"/>
            <person name="Nishida K"/>
            <person name="Terakita A"/>
            <person name="Kuratani S"/>
            <person name="Sato K"/>
            <person name="Hyodo S Kuraku.S."/>
        </authorList>
    </citation>
    <scope>NUCLEOTIDE SEQUENCE [LARGE SCALE GENOMIC DNA]</scope>
</reference>
<dbReference type="Proteomes" id="UP000287033">
    <property type="component" value="Unassembled WGS sequence"/>
</dbReference>
<dbReference type="AlphaFoldDB" id="A0A401TWU8"/>
<keyword evidence="3" id="KW-1185">Reference proteome</keyword>
<gene>
    <name evidence="2" type="ORF">chiPu_0031183</name>
</gene>
<evidence type="ECO:0000256" key="1">
    <source>
        <dbReference type="SAM" id="MobiDB-lite"/>
    </source>
</evidence>
<evidence type="ECO:0000313" key="2">
    <source>
        <dbReference type="EMBL" id="GCC47123.1"/>
    </source>
</evidence>
<name>A0A401TWU8_CHIPU</name>
<accession>A0A401TWU8</accession>
<proteinExistence type="predicted"/>
<feature type="non-terminal residue" evidence="2">
    <location>
        <position position="1"/>
    </location>
</feature>
<sequence length="92" mass="10401">PPDISPRSGPTPARPSGDPAWRLCCPAMRKDTNKMARKPRWSFKEDRRLMELARSSKTLEEVVKATGRSPERIKKMAMRLGLSIKPRGATKK</sequence>
<organism evidence="2 3">
    <name type="scientific">Chiloscyllium punctatum</name>
    <name type="common">Brownbanded bambooshark</name>
    <name type="synonym">Hemiscyllium punctatum</name>
    <dbReference type="NCBI Taxonomy" id="137246"/>
    <lineage>
        <taxon>Eukaryota</taxon>
        <taxon>Metazoa</taxon>
        <taxon>Chordata</taxon>
        <taxon>Craniata</taxon>
        <taxon>Vertebrata</taxon>
        <taxon>Chondrichthyes</taxon>
        <taxon>Elasmobranchii</taxon>
        <taxon>Galeomorphii</taxon>
        <taxon>Galeoidea</taxon>
        <taxon>Orectolobiformes</taxon>
        <taxon>Hemiscylliidae</taxon>
        <taxon>Chiloscyllium</taxon>
    </lineage>
</organism>
<comment type="caution">
    <text evidence="2">The sequence shown here is derived from an EMBL/GenBank/DDBJ whole genome shotgun (WGS) entry which is preliminary data.</text>
</comment>
<dbReference type="EMBL" id="BEZZ01203110">
    <property type="protein sequence ID" value="GCC47123.1"/>
    <property type="molecule type" value="Genomic_DNA"/>
</dbReference>